<dbReference type="EMBL" id="BMMX01000008">
    <property type="protein sequence ID" value="GGK89654.1"/>
    <property type="molecule type" value="Genomic_DNA"/>
</dbReference>
<feature type="region of interest" description="Disordered" evidence="4">
    <location>
        <begin position="1"/>
        <end position="20"/>
    </location>
</feature>
<evidence type="ECO:0000313" key="6">
    <source>
        <dbReference type="EMBL" id="GGK89654.1"/>
    </source>
</evidence>
<organism evidence="6 7">
    <name type="scientific">Mangrovihabitans endophyticus</name>
    <dbReference type="NCBI Taxonomy" id="1751298"/>
    <lineage>
        <taxon>Bacteria</taxon>
        <taxon>Bacillati</taxon>
        <taxon>Actinomycetota</taxon>
        <taxon>Actinomycetes</taxon>
        <taxon>Micromonosporales</taxon>
        <taxon>Micromonosporaceae</taxon>
        <taxon>Mangrovihabitans</taxon>
    </lineage>
</organism>
<evidence type="ECO:0000256" key="3">
    <source>
        <dbReference type="ARBA" id="ARBA00022679"/>
    </source>
</evidence>
<gene>
    <name evidence="6" type="ORF">GCM10012284_24500</name>
</gene>
<dbReference type="Proteomes" id="UP000656042">
    <property type="component" value="Unassembled WGS sequence"/>
</dbReference>
<accession>A0A8J3FNS9</accession>
<dbReference type="AlphaFoldDB" id="A0A8J3FNS9"/>
<dbReference type="PANTHER" id="PTHR43685:SF5">
    <property type="entry name" value="GLYCOSYLTRANSFERASE EPSE-RELATED"/>
    <property type="match status" value="1"/>
</dbReference>
<proteinExistence type="inferred from homology"/>
<evidence type="ECO:0000256" key="4">
    <source>
        <dbReference type="SAM" id="MobiDB-lite"/>
    </source>
</evidence>
<dbReference type="PANTHER" id="PTHR43685">
    <property type="entry name" value="GLYCOSYLTRANSFERASE"/>
    <property type="match status" value="1"/>
</dbReference>
<dbReference type="CDD" id="cd00761">
    <property type="entry name" value="Glyco_tranf_GTA_type"/>
    <property type="match status" value="1"/>
</dbReference>
<evidence type="ECO:0000256" key="1">
    <source>
        <dbReference type="ARBA" id="ARBA00006739"/>
    </source>
</evidence>
<dbReference type="Gene3D" id="3.90.550.10">
    <property type="entry name" value="Spore Coat Polysaccharide Biosynthesis Protein SpsA, Chain A"/>
    <property type="match status" value="1"/>
</dbReference>
<dbReference type="InterPro" id="IPR029044">
    <property type="entry name" value="Nucleotide-diphossugar_trans"/>
</dbReference>
<feature type="domain" description="Glycosyltransferase 2-like" evidence="5">
    <location>
        <begin position="198"/>
        <end position="323"/>
    </location>
</feature>
<keyword evidence="7" id="KW-1185">Reference proteome</keyword>
<dbReference type="GO" id="GO:0016757">
    <property type="term" value="F:glycosyltransferase activity"/>
    <property type="evidence" value="ECO:0007669"/>
    <property type="project" value="UniProtKB-KW"/>
</dbReference>
<reference evidence="6" key="2">
    <citation type="submission" date="2020-09" db="EMBL/GenBank/DDBJ databases">
        <authorList>
            <person name="Sun Q."/>
            <person name="Zhou Y."/>
        </authorList>
    </citation>
    <scope>NUCLEOTIDE SEQUENCE</scope>
    <source>
        <strain evidence="6">CGMCC 4.7299</strain>
    </source>
</reference>
<dbReference type="InterPro" id="IPR001173">
    <property type="entry name" value="Glyco_trans_2-like"/>
</dbReference>
<name>A0A8J3FNS9_9ACTN</name>
<evidence type="ECO:0000256" key="2">
    <source>
        <dbReference type="ARBA" id="ARBA00022676"/>
    </source>
</evidence>
<protein>
    <recommendedName>
        <fullName evidence="5">Glycosyltransferase 2-like domain-containing protein</fullName>
    </recommendedName>
</protein>
<keyword evidence="2" id="KW-0328">Glycosyltransferase</keyword>
<dbReference type="SUPFAM" id="SSF53448">
    <property type="entry name" value="Nucleotide-diphospho-sugar transferases"/>
    <property type="match status" value="1"/>
</dbReference>
<evidence type="ECO:0000313" key="7">
    <source>
        <dbReference type="Proteomes" id="UP000656042"/>
    </source>
</evidence>
<sequence length="785" mass="84926">MRRQHPPTTAYPKPDGPLRAYRGMPPAALAGAALHTHSADARAALARMAGARSADTLVEAARAGATVPDLGWDALGELARVVALQDLRPGDRADGLALFDLLLRSAGAPRVSPAHQGLHVQLTFAAGDRDRTWELLAAYRSVPDPVRAALSVDLGRSDISTLLPAPGLTVPEGPGPAFDRIRSRPVQRLGSPHRVTTVVTTYRPGPALLTTVRSLVAQSWTNQEILVVDDGSGAEHDAILSEVAALDPRVRVLRLPVNGGTYVARNAALDAATGEFVTFQDADDWSHPLRLERQALALLADPSLVATTTVGMRVTEELVVTRPGWEQSRSYNLSSLMLRRRVVLDRLGYLDPVRKGADAEYVERARAVFGRPAVRHLTGAPLALIRLSSGSLSASDIRAGWMHPARRAYLSAFQEWHRRVADGEAEARRPARPLRRAYAVPRRLAGDAADRPVGYDVILAGDWTTAGGAAEAGLGQLRALAGRGMTAALAHLDVLDHLAGGAGNLDPLVQRQINAGEVEQVMLDDRLTARLVVVQTPGVLRFAPGDPGEIRAGRVVVQTAAARRPPPYDVCADAARRLFGVEPLWAPAGPADRRAMGAGPVGTALAPADLPATVDVHAWRMDRRGPRSDRPVVGRMVTGDRAGWRRLLGQMPASARLDVRLLDTGDAAERAPRAWLVYRPEDVDLRGFLDQIDFYLHLPADDASRDADPALLTALAAGCVLVLPHRYAPTFGDAAIYCAPDEITATVRRMHRRPAVFREQSARGREFVRQRHRHERFAERVTRLL</sequence>
<comment type="caution">
    <text evidence="6">The sequence shown here is derived from an EMBL/GenBank/DDBJ whole genome shotgun (WGS) entry which is preliminary data.</text>
</comment>
<dbReference type="Pfam" id="PF00535">
    <property type="entry name" value="Glycos_transf_2"/>
    <property type="match status" value="1"/>
</dbReference>
<dbReference type="RefSeq" id="WP_189079290.1">
    <property type="nucleotide sequence ID" value="NZ_BMMX01000008.1"/>
</dbReference>
<dbReference type="InterPro" id="IPR050834">
    <property type="entry name" value="Glycosyltransf_2"/>
</dbReference>
<keyword evidence="3" id="KW-0808">Transferase</keyword>
<comment type="similarity">
    <text evidence="1">Belongs to the glycosyltransferase 2 family.</text>
</comment>
<evidence type="ECO:0000259" key="5">
    <source>
        <dbReference type="Pfam" id="PF00535"/>
    </source>
</evidence>
<reference evidence="6" key="1">
    <citation type="journal article" date="2014" name="Int. J. Syst. Evol. Microbiol.">
        <title>Complete genome sequence of Corynebacterium casei LMG S-19264T (=DSM 44701T), isolated from a smear-ripened cheese.</title>
        <authorList>
            <consortium name="US DOE Joint Genome Institute (JGI-PGF)"/>
            <person name="Walter F."/>
            <person name="Albersmeier A."/>
            <person name="Kalinowski J."/>
            <person name="Ruckert C."/>
        </authorList>
    </citation>
    <scope>NUCLEOTIDE SEQUENCE</scope>
    <source>
        <strain evidence="6">CGMCC 4.7299</strain>
    </source>
</reference>